<reference evidence="13 14" key="1">
    <citation type="submission" date="2011-07" db="EMBL/GenBank/DDBJ databases">
        <authorList>
            <person name="Coyne R."/>
            <person name="Brami D."/>
            <person name="Johnson J."/>
            <person name="Hostetler J."/>
            <person name="Hannick L."/>
            <person name="Clark T."/>
            <person name="Cassidy-Hanley D."/>
            <person name="Inman J."/>
        </authorList>
    </citation>
    <scope>NUCLEOTIDE SEQUENCE [LARGE SCALE GENOMIC DNA]</scope>
    <source>
        <strain evidence="13 14">G5</strain>
    </source>
</reference>
<dbReference type="AlphaFoldDB" id="G0R0N4"/>
<evidence type="ECO:0000256" key="9">
    <source>
        <dbReference type="ARBA" id="ARBA00023128"/>
    </source>
</evidence>
<evidence type="ECO:0000256" key="12">
    <source>
        <dbReference type="RuleBase" id="RU368008"/>
    </source>
</evidence>
<sequence>MMCDLDRSSLSKNSTILKALMSTDNENKFYQGFSISIIGSFLYRGIQYGVYDLLVNMGLSQWYLQVPLSISLTLFAQCTTYPIDTIRRYLMVTGTQFQVEYGKPTDIIRRMQLAESGQLLYGIEYQIGKSIVSGLFMFTYKGLEQGFFKQPDIEGGYQI</sequence>
<keyword evidence="14" id="KW-1185">Reference proteome</keyword>
<evidence type="ECO:0000256" key="4">
    <source>
        <dbReference type="ARBA" id="ARBA00022448"/>
    </source>
</evidence>
<dbReference type="GO" id="GO:0005471">
    <property type="term" value="F:ATP:ADP antiporter activity"/>
    <property type="evidence" value="ECO:0007669"/>
    <property type="project" value="UniProtKB-UniRule"/>
</dbReference>
<keyword evidence="5" id="KW-0812">Transmembrane</keyword>
<evidence type="ECO:0000256" key="11">
    <source>
        <dbReference type="ARBA" id="ARBA00045250"/>
    </source>
</evidence>
<dbReference type="STRING" id="857967.G0R0N4"/>
<dbReference type="OrthoDB" id="270584at2759"/>
<evidence type="ECO:0000256" key="7">
    <source>
        <dbReference type="ARBA" id="ARBA00022792"/>
    </source>
</evidence>
<dbReference type="GO" id="GO:0005743">
    <property type="term" value="C:mitochondrial inner membrane"/>
    <property type="evidence" value="ECO:0007669"/>
    <property type="project" value="UniProtKB-SubCell"/>
</dbReference>
<keyword evidence="9" id="KW-0496">Mitochondrion</keyword>
<comment type="similarity">
    <text evidence="2 12">Belongs to the mitochondrial carrier (TC 2.A.29) family.</text>
</comment>
<dbReference type="InterPro" id="IPR002113">
    <property type="entry name" value="ADT_euk_type"/>
</dbReference>
<keyword evidence="10" id="KW-0472">Membrane</keyword>
<dbReference type="PANTHER" id="PTHR45635:SF14">
    <property type="entry name" value="ADP_ATP TRANSLOCASE"/>
    <property type="match status" value="1"/>
</dbReference>
<dbReference type="InterPro" id="IPR023395">
    <property type="entry name" value="MCP_dom_sf"/>
</dbReference>
<comment type="subunit">
    <text evidence="3 12">Monomer.</text>
</comment>
<dbReference type="InterPro" id="IPR002067">
    <property type="entry name" value="MCP"/>
</dbReference>
<name>G0R0N4_ICHMU</name>
<evidence type="ECO:0000256" key="8">
    <source>
        <dbReference type="ARBA" id="ARBA00022989"/>
    </source>
</evidence>
<keyword evidence="8" id="KW-1133">Transmembrane helix</keyword>
<keyword evidence="4 12" id="KW-0813">Transport</keyword>
<organism evidence="13 14">
    <name type="scientific">Ichthyophthirius multifiliis</name>
    <name type="common">White spot disease agent</name>
    <name type="synonym">Ich</name>
    <dbReference type="NCBI Taxonomy" id="5932"/>
    <lineage>
        <taxon>Eukaryota</taxon>
        <taxon>Sar</taxon>
        <taxon>Alveolata</taxon>
        <taxon>Ciliophora</taxon>
        <taxon>Intramacronucleata</taxon>
        <taxon>Oligohymenophorea</taxon>
        <taxon>Hymenostomatida</taxon>
        <taxon>Ophryoglenina</taxon>
        <taxon>Ichthyophthirius</taxon>
    </lineage>
</organism>
<dbReference type="SUPFAM" id="SSF103506">
    <property type="entry name" value="Mitochondrial carrier"/>
    <property type="match status" value="1"/>
</dbReference>
<comment type="subcellular location">
    <subcellularLocation>
        <location evidence="12">Membrane</location>
        <topology evidence="12">Multi-pass membrane protein</topology>
    </subcellularLocation>
    <subcellularLocation>
        <location evidence="1">Mitochondrion inner membrane</location>
        <topology evidence="1">Multi-pass membrane protein</topology>
    </subcellularLocation>
</comment>
<dbReference type="Proteomes" id="UP000008983">
    <property type="component" value="Unassembled WGS sequence"/>
</dbReference>
<dbReference type="RefSeq" id="XP_004030214.1">
    <property type="nucleotide sequence ID" value="XM_004030166.1"/>
</dbReference>
<protein>
    <recommendedName>
        <fullName evidence="12">ADP/ATP translocase</fullName>
    </recommendedName>
    <alternativeName>
        <fullName evidence="12">ADP,ATP carrier protein</fullName>
    </alternativeName>
</protein>
<proteinExistence type="inferred from homology"/>
<evidence type="ECO:0000313" key="13">
    <source>
        <dbReference type="EMBL" id="EGR28978.1"/>
    </source>
</evidence>
<evidence type="ECO:0000256" key="1">
    <source>
        <dbReference type="ARBA" id="ARBA00004448"/>
    </source>
</evidence>
<evidence type="ECO:0000256" key="5">
    <source>
        <dbReference type="ARBA" id="ARBA00022692"/>
    </source>
</evidence>
<dbReference type="GO" id="GO:1990544">
    <property type="term" value="P:mitochondrial ATP transmembrane transport"/>
    <property type="evidence" value="ECO:0007669"/>
    <property type="project" value="InterPro"/>
</dbReference>
<dbReference type="PRINTS" id="PR00926">
    <property type="entry name" value="MITOCARRIER"/>
</dbReference>
<dbReference type="InParanoid" id="G0R0N4"/>
<dbReference type="GO" id="GO:0140021">
    <property type="term" value="P:mitochondrial ADP transmembrane transport"/>
    <property type="evidence" value="ECO:0007669"/>
    <property type="project" value="InterPro"/>
</dbReference>
<dbReference type="EMBL" id="GL984197">
    <property type="protein sequence ID" value="EGR28978.1"/>
    <property type="molecule type" value="Genomic_DNA"/>
</dbReference>
<evidence type="ECO:0000256" key="10">
    <source>
        <dbReference type="ARBA" id="ARBA00023136"/>
    </source>
</evidence>
<evidence type="ECO:0000256" key="6">
    <source>
        <dbReference type="ARBA" id="ARBA00022737"/>
    </source>
</evidence>
<comment type="function">
    <text evidence="12">Catalyzes the exchange of ADP and ATP across the membrane.</text>
</comment>
<keyword evidence="6" id="KW-0677">Repeat</keyword>
<evidence type="ECO:0000256" key="3">
    <source>
        <dbReference type="ARBA" id="ARBA00011245"/>
    </source>
</evidence>
<evidence type="ECO:0000256" key="2">
    <source>
        <dbReference type="ARBA" id="ARBA00006375"/>
    </source>
</evidence>
<accession>G0R0N4</accession>
<gene>
    <name evidence="13" type="ORF">IMG5_165740</name>
</gene>
<keyword evidence="7" id="KW-0999">Mitochondrion inner membrane</keyword>
<comment type="function">
    <text evidence="11">ADP:ATP antiporter that mediates import of ADP into the mitochondrial matrix for ATP synthesis, and export of ATP out to fuel the cell. Cycles between the cytoplasmic-open state (c-state) and the matrix-open state (m-state): operates by the alternating access mechanism with a single substrate-binding site intermittently exposed to either the cytosolic (c-state) or matrix (m-state) side of the inner mitochondrial membrane.</text>
</comment>
<evidence type="ECO:0000313" key="14">
    <source>
        <dbReference type="Proteomes" id="UP000008983"/>
    </source>
</evidence>
<dbReference type="GeneID" id="14905062"/>
<dbReference type="Gene3D" id="1.50.40.10">
    <property type="entry name" value="Mitochondrial carrier domain"/>
    <property type="match status" value="1"/>
</dbReference>
<dbReference type="PANTHER" id="PTHR45635">
    <property type="entry name" value="ADP,ATP CARRIER PROTEIN 1-RELATED-RELATED"/>
    <property type="match status" value="1"/>
</dbReference>